<comment type="caution">
    <text evidence="2">The sequence shown here is derived from an EMBL/GenBank/DDBJ whole genome shotgun (WGS) entry which is preliminary data.</text>
</comment>
<organism evidence="2 3">
    <name type="scientific">Corchorus olitorius</name>
    <dbReference type="NCBI Taxonomy" id="93759"/>
    <lineage>
        <taxon>Eukaryota</taxon>
        <taxon>Viridiplantae</taxon>
        <taxon>Streptophyta</taxon>
        <taxon>Embryophyta</taxon>
        <taxon>Tracheophyta</taxon>
        <taxon>Spermatophyta</taxon>
        <taxon>Magnoliopsida</taxon>
        <taxon>eudicotyledons</taxon>
        <taxon>Gunneridae</taxon>
        <taxon>Pentapetalae</taxon>
        <taxon>rosids</taxon>
        <taxon>malvids</taxon>
        <taxon>Malvales</taxon>
        <taxon>Malvaceae</taxon>
        <taxon>Grewioideae</taxon>
        <taxon>Apeibeae</taxon>
        <taxon>Corchorus</taxon>
    </lineage>
</organism>
<dbReference type="EMBL" id="AWUE01003361">
    <property type="protein sequence ID" value="OMP13753.1"/>
    <property type="molecule type" value="Genomic_DNA"/>
</dbReference>
<proteinExistence type="predicted"/>
<protein>
    <submittedName>
        <fullName evidence="2">Uncharacterized protein</fullName>
    </submittedName>
</protein>
<evidence type="ECO:0000313" key="2">
    <source>
        <dbReference type="EMBL" id="OMP13753.1"/>
    </source>
</evidence>
<keyword evidence="3" id="KW-1185">Reference proteome</keyword>
<dbReference type="AlphaFoldDB" id="A0A1R3L314"/>
<accession>A0A1R3L314</accession>
<evidence type="ECO:0000313" key="3">
    <source>
        <dbReference type="Proteomes" id="UP000187203"/>
    </source>
</evidence>
<dbReference type="Proteomes" id="UP000187203">
    <property type="component" value="Unassembled WGS sequence"/>
</dbReference>
<gene>
    <name evidence="2" type="ORF">COLO4_01016</name>
</gene>
<name>A0A1R3L314_9ROSI</name>
<evidence type="ECO:0000256" key="1">
    <source>
        <dbReference type="SAM" id="MobiDB-lite"/>
    </source>
</evidence>
<feature type="region of interest" description="Disordered" evidence="1">
    <location>
        <begin position="418"/>
        <end position="440"/>
    </location>
</feature>
<reference evidence="3" key="1">
    <citation type="submission" date="2013-09" db="EMBL/GenBank/DDBJ databases">
        <title>Corchorus olitorius genome sequencing.</title>
        <authorList>
            <person name="Alam M."/>
            <person name="Haque M.S."/>
            <person name="Islam M.S."/>
            <person name="Emdad E.M."/>
            <person name="Islam M.M."/>
            <person name="Ahmed B."/>
            <person name="Halim A."/>
            <person name="Hossen Q.M.M."/>
            <person name="Hossain M.Z."/>
            <person name="Ahmed R."/>
            <person name="Khan M.M."/>
            <person name="Islam R."/>
            <person name="Rashid M.M."/>
            <person name="Khan S.A."/>
            <person name="Rahman M.S."/>
            <person name="Alam M."/>
            <person name="Yahiya A.S."/>
            <person name="Khan M.S."/>
            <person name="Azam M.S."/>
            <person name="Haque T."/>
            <person name="Lashkar M.Z.H."/>
            <person name="Akhand A.I."/>
            <person name="Morshed G."/>
            <person name="Roy S."/>
            <person name="Uddin K.S."/>
            <person name="Rabeya T."/>
            <person name="Hossain A.S."/>
            <person name="Chowdhury A."/>
            <person name="Snigdha A.R."/>
            <person name="Mortoza M.S."/>
            <person name="Matin S.A."/>
            <person name="Hoque S.M.E."/>
            <person name="Islam M.K."/>
            <person name="Roy D.K."/>
            <person name="Haider R."/>
            <person name="Moosa M.M."/>
            <person name="Elias S.M."/>
            <person name="Hasan A.M."/>
            <person name="Jahan S."/>
            <person name="Shafiuddin M."/>
            <person name="Mahmood N."/>
            <person name="Shommy N.S."/>
        </authorList>
    </citation>
    <scope>NUCLEOTIDE SEQUENCE [LARGE SCALE GENOMIC DNA]</scope>
    <source>
        <strain evidence="3">cv. O-4</strain>
    </source>
</reference>
<sequence length="440" mass="48707">MPEHRLRGQAHLREQALRAATREVEDRFAIRRGDLRVADDRDDLVVLDIQQRARRLLGQVARHLLVDEVDHLLAHRRPAHRGGRMRGLLLGEFLQDVIAQTLRLVAPVEHHLAGEVDRLGIGRVQVEHRCCGAGVEFLLPHLAQQVAHVHRHIAEVDLDRARRHALVAHGAVVAHVGKLFPVLDRHAAARLFFVQEGLDEQRRGEDLVARAVQQVGARHVRGAHRLALAAAQAVLDRLRNGADVALLHDDRLVPHQAERRRIGVAQISGQALRVVDIAQQLALVEAAVRIDAALVGSEVGDLFVGQEFQLGDADAVLARNHTVQRTRQRHDAGHRLVGVLQHVVVIRVDGDVGVHVAVTGVHVQRHEHAAAQHFLVDRLGLIEDRLELAAVEDLAQLGANLRLPRHADRPILQQVEQVGVRADSPDGRRWSARGSPGRGQ</sequence>